<name>A0A249KSB7_9ACTN</name>
<feature type="transmembrane region" description="Helical" evidence="1">
    <location>
        <begin position="17"/>
        <end position="35"/>
    </location>
</feature>
<keyword evidence="1" id="KW-0812">Transmembrane</keyword>
<dbReference type="AlphaFoldDB" id="A0A249KSB7"/>
<dbReference type="Gene3D" id="3.30.110.170">
    <property type="entry name" value="Protein of unknown function (DUF541), domain 1"/>
    <property type="match status" value="1"/>
</dbReference>
<dbReference type="Pfam" id="PF04402">
    <property type="entry name" value="SIMPL"/>
    <property type="match status" value="1"/>
</dbReference>
<evidence type="ECO:0000256" key="1">
    <source>
        <dbReference type="SAM" id="Phobius"/>
    </source>
</evidence>
<protein>
    <submittedName>
        <fullName evidence="2">SIMPL domain-containing protein</fullName>
    </submittedName>
</protein>
<dbReference type="EMBL" id="CP016776">
    <property type="protein sequence ID" value="ASY19708.1"/>
    <property type="molecule type" value="Genomic_DNA"/>
</dbReference>
<dbReference type="OrthoDB" id="9785289at2"/>
<evidence type="ECO:0000313" key="3">
    <source>
        <dbReference type="Proteomes" id="UP000217186"/>
    </source>
</evidence>
<organism evidence="2 3">
    <name type="scientific">Candidatus Planktophila vernalis</name>
    <dbReference type="NCBI Taxonomy" id="1884907"/>
    <lineage>
        <taxon>Bacteria</taxon>
        <taxon>Bacillati</taxon>
        <taxon>Actinomycetota</taxon>
        <taxon>Actinomycetes</taxon>
        <taxon>Candidatus Nanopelagicales</taxon>
        <taxon>Candidatus Nanopelagicaceae</taxon>
        <taxon>Candidatus Planktophila</taxon>
    </lineage>
</organism>
<gene>
    <name evidence="2" type="ORF">A7sIIA15_02225</name>
</gene>
<dbReference type="KEGG" id="pvn:A7sIIA15_02225"/>
<dbReference type="GO" id="GO:0006974">
    <property type="term" value="P:DNA damage response"/>
    <property type="evidence" value="ECO:0007669"/>
    <property type="project" value="TreeGrafter"/>
</dbReference>
<reference evidence="2 3" key="1">
    <citation type="submission" date="2016-07" db="EMBL/GenBank/DDBJ databases">
        <title>High microdiversification within the ubiquitous acI lineage of Actinobacteria.</title>
        <authorList>
            <person name="Neuenschwander S.M."/>
            <person name="Salcher M."/>
            <person name="Ghai R."/>
            <person name="Pernthaler J."/>
        </authorList>
    </citation>
    <scope>NUCLEOTIDE SEQUENCE [LARGE SCALE GENOMIC DNA]</scope>
    <source>
        <strain evidence="2">MMS-IIA-15</strain>
    </source>
</reference>
<keyword evidence="3" id="KW-1185">Reference proteome</keyword>
<accession>A0A249KSB7</accession>
<proteinExistence type="predicted"/>
<dbReference type="PANTHER" id="PTHR34387">
    <property type="entry name" value="SLR1258 PROTEIN"/>
    <property type="match status" value="1"/>
</dbReference>
<dbReference type="InterPro" id="IPR052022">
    <property type="entry name" value="26kDa_periplasmic_antigen"/>
</dbReference>
<evidence type="ECO:0000313" key="2">
    <source>
        <dbReference type="EMBL" id="ASY19708.1"/>
    </source>
</evidence>
<dbReference type="PANTHER" id="PTHR34387:SF2">
    <property type="entry name" value="SLR1258 PROTEIN"/>
    <property type="match status" value="1"/>
</dbReference>
<keyword evidence="1" id="KW-1133">Transmembrane helix</keyword>
<dbReference type="InterPro" id="IPR007497">
    <property type="entry name" value="SIMPL/DUF541"/>
</dbReference>
<sequence length="253" mass="26173">MSQLNESPIITVERRKAITIIVSAVIIALALGVGLTQVGTGFATRAGNGITVTGSAKTSAVADNAVWTLSVSLSSPTVGAAVKKVDSDVAALSSYLTQGGIAADALTLGAVSTYANEEYVNGNSTGRILSYRASRDVTVRTKDVQLVSKLSQGIGTLLETGINVNNYGPQYYISNLPELRPELMSEAMKDAKLRAESLTKAVGGSLGSLANVKAGPIQITTPDSTMTADYGAYDTSTINKTVSATVSVTFNTN</sequence>
<keyword evidence="1" id="KW-0472">Membrane</keyword>
<dbReference type="Proteomes" id="UP000217186">
    <property type="component" value="Chromosome"/>
</dbReference>
<dbReference type="Gene3D" id="3.30.70.2970">
    <property type="entry name" value="Protein of unknown function (DUF541), domain 2"/>
    <property type="match status" value="1"/>
</dbReference>
<dbReference type="RefSeq" id="WP_095685598.1">
    <property type="nucleotide sequence ID" value="NZ_CP016776.1"/>
</dbReference>